<evidence type="ECO:0000256" key="1">
    <source>
        <dbReference type="SAM" id="Coils"/>
    </source>
</evidence>
<comment type="caution">
    <text evidence="3">The sequence shown here is derived from an EMBL/GenBank/DDBJ whole genome shotgun (WGS) entry which is preliminary data.</text>
</comment>
<feature type="compositionally biased region" description="Low complexity" evidence="2">
    <location>
        <begin position="153"/>
        <end position="172"/>
    </location>
</feature>
<feature type="compositionally biased region" description="Basic residues" evidence="2">
    <location>
        <begin position="313"/>
        <end position="327"/>
    </location>
</feature>
<evidence type="ECO:0000313" key="3">
    <source>
        <dbReference type="EMBL" id="KAF9144846.1"/>
    </source>
</evidence>
<feature type="region of interest" description="Disordered" evidence="2">
    <location>
        <begin position="225"/>
        <end position="277"/>
    </location>
</feature>
<dbReference type="OrthoDB" id="2438964at2759"/>
<dbReference type="Proteomes" id="UP000748756">
    <property type="component" value="Unassembled WGS sequence"/>
</dbReference>
<protein>
    <submittedName>
        <fullName evidence="3">Uncharacterized protein</fullName>
    </submittedName>
</protein>
<sequence length="327" mass="34407">MMHASSSAGCSLKNPFMTGSLLQQRVEAEKQEIENMKLQLKMREQAGVLGSRNLNNTGDSSLSLLSPGLLTAHYQQGGHGRGLSSTSSATSISSATSTYTYQQQQQQSMQSQFSPPKFGGPGTLIEQGEARAAQLSRSKSAGTGLLRPTNGVSSISGTSSSSSSSRSSSRSRGPGEDRVAYGRPISPSSPRSPDFAPPVPQGPLLQFADADAMIQPGLLLDRARSTKQPPYSNQMMSSSSSSQRQQPLSGSRRPGPGQSQSQSQSSGGRGRVKPLIDLGNIHTGSDVIGPGLLTNGCNNYTTHNTTPSGSHAHSSRSPHRPKPLLDF</sequence>
<feature type="compositionally biased region" description="Low complexity" evidence="2">
    <location>
        <begin position="228"/>
        <end position="266"/>
    </location>
</feature>
<keyword evidence="4" id="KW-1185">Reference proteome</keyword>
<feature type="compositionally biased region" description="Low complexity" evidence="2">
    <location>
        <begin position="97"/>
        <end position="114"/>
    </location>
</feature>
<organism evidence="3 4">
    <name type="scientific">Linnemannia schmuckeri</name>
    <dbReference type="NCBI Taxonomy" id="64567"/>
    <lineage>
        <taxon>Eukaryota</taxon>
        <taxon>Fungi</taxon>
        <taxon>Fungi incertae sedis</taxon>
        <taxon>Mucoromycota</taxon>
        <taxon>Mortierellomycotina</taxon>
        <taxon>Mortierellomycetes</taxon>
        <taxon>Mortierellales</taxon>
        <taxon>Mortierellaceae</taxon>
        <taxon>Linnemannia</taxon>
    </lineage>
</organism>
<keyword evidence="1" id="KW-0175">Coiled coil</keyword>
<feature type="region of interest" description="Disordered" evidence="2">
    <location>
        <begin position="299"/>
        <end position="327"/>
    </location>
</feature>
<evidence type="ECO:0000256" key="2">
    <source>
        <dbReference type="SAM" id="MobiDB-lite"/>
    </source>
</evidence>
<name>A0A9P5RS57_9FUNG</name>
<reference evidence="3" key="1">
    <citation type="journal article" date="2020" name="Fungal Divers.">
        <title>Resolving the Mortierellaceae phylogeny through synthesis of multi-gene phylogenetics and phylogenomics.</title>
        <authorList>
            <person name="Vandepol N."/>
            <person name="Liber J."/>
            <person name="Desiro A."/>
            <person name="Na H."/>
            <person name="Kennedy M."/>
            <person name="Barry K."/>
            <person name="Grigoriev I.V."/>
            <person name="Miller A.N."/>
            <person name="O'Donnell K."/>
            <person name="Stajich J.E."/>
            <person name="Bonito G."/>
        </authorList>
    </citation>
    <scope>NUCLEOTIDE SEQUENCE</scope>
    <source>
        <strain evidence="3">NRRL 6426</strain>
    </source>
</reference>
<dbReference type="AlphaFoldDB" id="A0A9P5RS57"/>
<gene>
    <name evidence="3" type="ORF">BG015_012069</name>
</gene>
<proteinExistence type="predicted"/>
<feature type="compositionally biased region" description="Low complexity" evidence="2">
    <location>
        <begin position="183"/>
        <end position="193"/>
    </location>
</feature>
<dbReference type="EMBL" id="JAAAUQ010000987">
    <property type="protein sequence ID" value="KAF9144846.1"/>
    <property type="molecule type" value="Genomic_DNA"/>
</dbReference>
<feature type="coiled-coil region" evidence="1">
    <location>
        <begin position="19"/>
        <end position="46"/>
    </location>
</feature>
<accession>A0A9P5RS57</accession>
<evidence type="ECO:0000313" key="4">
    <source>
        <dbReference type="Proteomes" id="UP000748756"/>
    </source>
</evidence>
<feature type="region of interest" description="Disordered" evidence="2">
    <location>
        <begin position="97"/>
        <end position="203"/>
    </location>
</feature>